<comment type="caution">
    <text evidence="7">The sequence shown here is derived from an EMBL/GenBank/DDBJ whole genome shotgun (WGS) entry which is preliminary data.</text>
</comment>
<dbReference type="CDD" id="cd06579">
    <property type="entry name" value="TM_PBP1_transp_AraH_like"/>
    <property type="match status" value="1"/>
</dbReference>
<feature type="transmembrane region" description="Helical" evidence="6">
    <location>
        <begin position="160"/>
        <end position="179"/>
    </location>
</feature>
<evidence type="ECO:0000256" key="4">
    <source>
        <dbReference type="ARBA" id="ARBA00022989"/>
    </source>
</evidence>
<feature type="transmembrane region" description="Helical" evidence="6">
    <location>
        <begin position="123"/>
        <end position="140"/>
    </location>
</feature>
<dbReference type="AlphaFoldDB" id="A0A431TPI8"/>
<proteinExistence type="predicted"/>
<feature type="transmembrane region" description="Helical" evidence="6">
    <location>
        <begin position="213"/>
        <end position="233"/>
    </location>
</feature>
<keyword evidence="8" id="KW-1185">Reference proteome</keyword>
<sequence>MKSASIHLRHHARTLLAFGLLAVLLVAFLAIHPRGASASVLTAWFNQGAALALVAIGQTLVVLTSGIDISIGAIMALCNCVASVLVQGDPLQVALGVAAVLLVGTLCGVVNGMIVVYARIQPIVATLATGTIYTGVALLVRPTPGGEVDAGLSDAMTGTLGDLVPTSLVALALVVLLVWEPLRRSLTGRTLFALGSAEQAAYMSGLSVDRAKVVAYATAGLFAAMAGLFLGFQTASGDAAIGLPYTLNSVAAVVLGGAALSGGVASVLGTIAGAFMLRTIGSLMFFTGVPPLAQPLFEGLVLICAVALGATRLLRIRNRLEIFR</sequence>
<accession>A0A431TPI8</accession>
<comment type="subcellular location">
    <subcellularLocation>
        <location evidence="1">Cell membrane</location>
        <topology evidence="1">Multi-pass membrane protein</topology>
    </subcellularLocation>
</comment>
<keyword evidence="2" id="KW-1003">Cell membrane</keyword>
<dbReference type="PANTHER" id="PTHR32196">
    <property type="entry name" value="ABC TRANSPORTER PERMEASE PROTEIN YPHD-RELATED-RELATED"/>
    <property type="match status" value="1"/>
</dbReference>
<evidence type="ECO:0000313" key="8">
    <source>
        <dbReference type="Proteomes" id="UP000267418"/>
    </source>
</evidence>
<protein>
    <submittedName>
        <fullName evidence="7">ABC transporter permease</fullName>
    </submittedName>
</protein>
<dbReference type="Pfam" id="PF02653">
    <property type="entry name" value="BPD_transp_2"/>
    <property type="match status" value="1"/>
</dbReference>
<gene>
    <name evidence="7" type="ORF">EJP69_14925</name>
</gene>
<name>A0A431TPI8_9BURK</name>
<dbReference type="InterPro" id="IPR001851">
    <property type="entry name" value="ABC_transp_permease"/>
</dbReference>
<dbReference type="EMBL" id="RXOE01000002">
    <property type="protein sequence ID" value="RTQ35636.1"/>
    <property type="molecule type" value="Genomic_DNA"/>
</dbReference>
<dbReference type="RefSeq" id="WP_126470986.1">
    <property type="nucleotide sequence ID" value="NZ_RXOE01000002.1"/>
</dbReference>
<evidence type="ECO:0000313" key="7">
    <source>
        <dbReference type="EMBL" id="RTQ35636.1"/>
    </source>
</evidence>
<dbReference type="GO" id="GO:0022857">
    <property type="term" value="F:transmembrane transporter activity"/>
    <property type="evidence" value="ECO:0007669"/>
    <property type="project" value="InterPro"/>
</dbReference>
<feature type="transmembrane region" description="Helical" evidence="6">
    <location>
        <begin position="71"/>
        <end position="88"/>
    </location>
</feature>
<feature type="transmembrane region" description="Helical" evidence="6">
    <location>
        <begin position="48"/>
        <end position="64"/>
    </location>
</feature>
<evidence type="ECO:0000256" key="1">
    <source>
        <dbReference type="ARBA" id="ARBA00004651"/>
    </source>
</evidence>
<dbReference type="GO" id="GO:0005886">
    <property type="term" value="C:plasma membrane"/>
    <property type="evidence" value="ECO:0007669"/>
    <property type="project" value="UniProtKB-SubCell"/>
</dbReference>
<feature type="transmembrane region" description="Helical" evidence="6">
    <location>
        <begin position="239"/>
        <end position="260"/>
    </location>
</feature>
<keyword evidence="3 6" id="KW-0812">Transmembrane</keyword>
<evidence type="ECO:0000256" key="5">
    <source>
        <dbReference type="ARBA" id="ARBA00023136"/>
    </source>
</evidence>
<feature type="transmembrane region" description="Helical" evidence="6">
    <location>
        <begin position="292"/>
        <end position="314"/>
    </location>
</feature>
<keyword evidence="4 6" id="KW-1133">Transmembrane helix</keyword>
<evidence type="ECO:0000256" key="6">
    <source>
        <dbReference type="SAM" id="Phobius"/>
    </source>
</evidence>
<reference evidence="7 8" key="1">
    <citation type="submission" date="2018-12" db="EMBL/GenBank/DDBJ databases">
        <title>The genome of Variovorax gossypii DSM 100435.</title>
        <authorList>
            <person name="Gao J."/>
            <person name="Sun J."/>
        </authorList>
    </citation>
    <scope>NUCLEOTIDE SEQUENCE [LARGE SCALE GENOMIC DNA]</scope>
    <source>
        <strain evidence="7 8">DSM 100435</strain>
    </source>
</reference>
<feature type="transmembrane region" description="Helical" evidence="6">
    <location>
        <begin position="94"/>
        <end position="116"/>
    </location>
</feature>
<feature type="transmembrane region" description="Helical" evidence="6">
    <location>
        <begin position="267"/>
        <end position="286"/>
    </location>
</feature>
<keyword evidence="5 6" id="KW-0472">Membrane</keyword>
<dbReference type="Proteomes" id="UP000267418">
    <property type="component" value="Unassembled WGS sequence"/>
</dbReference>
<evidence type="ECO:0000256" key="3">
    <source>
        <dbReference type="ARBA" id="ARBA00022692"/>
    </source>
</evidence>
<dbReference type="OrthoDB" id="7067799at2"/>
<organism evidence="7 8">
    <name type="scientific">Variovorax gossypii</name>
    <dbReference type="NCBI Taxonomy" id="1679495"/>
    <lineage>
        <taxon>Bacteria</taxon>
        <taxon>Pseudomonadati</taxon>
        <taxon>Pseudomonadota</taxon>
        <taxon>Betaproteobacteria</taxon>
        <taxon>Burkholderiales</taxon>
        <taxon>Comamonadaceae</taxon>
        <taxon>Variovorax</taxon>
    </lineage>
</organism>
<evidence type="ECO:0000256" key="2">
    <source>
        <dbReference type="ARBA" id="ARBA00022475"/>
    </source>
</evidence>